<dbReference type="PATRIC" id="fig|1286094.4.peg.2085"/>
<dbReference type="SMART" id="SM00823">
    <property type="entry name" value="PKS_PP"/>
    <property type="match status" value="1"/>
</dbReference>
<dbReference type="RefSeq" id="WP_016640237.1">
    <property type="nucleotide sequence ID" value="NZ_AOPZ01000074.1"/>
</dbReference>
<dbReference type="Gene3D" id="1.10.1200.10">
    <property type="entry name" value="ACP-like"/>
    <property type="match status" value="1"/>
</dbReference>
<dbReference type="InterPro" id="IPR036736">
    <property type="entry name" value="ACP-like_sf"/>
</dbReference>
<evidence type="ECO:0000313" key="4">
    <source>
        <dbReference type="EMBL" id="EPH44818.1"/>
    </source>
</evidence>
<organism evidence="4 5">
    <name type="scientific">Streptomyces aurantiacus JA 4570</name>
    <dbReference type="NCBI Taxonomy" id="1286094"/>
    <lineage>
        <taxon>Bacteria</taxon>
        <taxon>Bacillati</taxon>
        <taxon>Actinomycetota</taxon>
        <taxon>Actinomycetes</taxon>
        <taxon>Kitasatosporales</taxon>
        <taxon>Streptomycetaceae</taxon>
        <taxon>Streptomyces</taxon>
        <taxon>Streptomyces aurantiacus group</taxon>
    </lineage>
</organism>
<gene>
    <name evidence="4" type="ORF">STRAU_2108</name>
</gene>
<dbReference type="AlphaFoldDB" id="S3ZNN7"/>
<accession>S3ZNN7</accession>
<comment type="caution">
    <text evidence="4">The sequence shown here is derived from an EMBL/GenBank/DDBJ whole genome shotgun (WGS) entry which is preliminary data.</text>
</comment>
<dbReference type="PROSITE" id="PS50075">
    <property type="entry name" value="CARRIER"/>
    <property type="match status" value="1"/>
</dbReference>
<dbReference type="Proteomes" id="UP000014629">
    <property type="component" value="Unassembled WGS sequence"/>
</dbReference>
<protein>
    <submittedName>
        <fullName evidence="4">Putative Actinorhodin polyketide synthase acyl carrier protein</fullName>
    </submittedName>
</protein>
<dbReference type="InterPro" id="IPR020806">
    <property type="entry name" value="PKS_PP-bd"/>
</dbReference>
<dbReference type="OrthoDB" id="3537906at2"/>
<dbReference type="EMBL" id="AOPZ01000074">
    <property type="protein sequence ID" value="EPH44818.1"/>
    <property type="molecule type" value="Genomic_DNA"/>
</dbReference>
<evidence type="ECO:0000259" key="3">
    <source>
        <dbReference type="PROSITE" id="PS50075"/>
    </source>
</evidence>
<keyword evidence="2" id="KW-0597">Phosphoprotein</keyword>
<dbReference type="Pfam" id="PF00550">
    <property type="entry name" value="PP-binding"/>
    <property type="match status" value="1"/>
</dbReference>
<dbReference type="InterPro" id="IPR009081">
    <property type="entry name" value="PP-bd_ACP"/>
</dbReference>
<dbReference type="GO" id="GO:0017000">
    <property type="term" value="P:antibiotic biosynthetic process"/>
    <property type="evidence" value="ECO:0007669"/>
    <property type="project" value="UniProtKB-ARBA"/>
</dbReference>
<proteinExistence type="predicted"/>
<sequence>MSRSTFTLDDLKRILLEGSGAPEGDGLDGDVLDTEFTDIGYDSLALLETSSRIEREYGIELDESVVGEATTPRAFIAAVTGHLTVAAA</sequence>
<evidence type="ECO:0000256" key="1">
    <source>
        <dbReference type="ARBA" id="ARBA00022450"/>
    </source>
</evidence>
<keyword evidence="1" id="KW-0596">Phosphopantetheine</keyword>
<name>S3ZNN7_9ACTN</name>
<evidence type="ECO:0000256" key="2">
    <source>
        <dbReference type="ARBA" id="ARBA00022553"/>
    </source>
</evidence>
<evidence type="ECO:0000313" key="5">
    <source>
        <dbReference type="Proteomes" id="UP000014629"/>
    </source>
</evidence>
<dbReference type="InterPro" id="IPR006162">
    <property type="entry name" value="Ppantetheine_attach_site"/>
</dbReference>
<dbReference type="SUPFAM" id="SSF47336">
    <property type="entry name" value="ACP-like"/>
    <property type="match status" value="1"/>
</dbReference>
<dbReference type="PROSITE" id="PS00012">
    <property type="entry name" value="PHOSPHOPANTETHEINE"/>
    <property type="match status" value="1"/>
</dbReference>
<keyword evidence="5" id="KW-1185">Reference proteome</keyword>
<dbReference type="GO" id="GO:0031177">
    <property type="term" value="F:phosphopantetheine binding"/>
    <property type="evidence" value="ECO:0007669"/>
    <property type="project" value="InterPro"/>
</dbReference>
<feature type="domain" description="Carrier" evidence="3">
    <location>
        <begin position="5"/>
        <end position="83"/>
    </location>
</feature>
<reference evidence="4 5" key="1">
    <citation type="submission" date="2013-02" db="EMBL/GenBank/DDBJ databases">
        <title>Draft Genome Sequence of Streptomyces aurantiacus, Which Produces Setomimycin.</title>
        <authorList>
            <person name="Gruening B.A."/>
            <person name="Praeg A."/>
            <person name="Erxleben A."/>
            <person name="Guenther S."/>
            <person name="Mueller M."/>
        </authorList>
    </citation>
    <scope>NUCLEOTIDE SEQUENCE [LARGE SCALE GENOMIC DNA]</scope>
    <source>
        <strain evidence="4 5">JA 4570</strain>
    </source>
</reference>